<gene>
    <name evidence="1" type="ORF">EGYM00392_LOCUS30152</name>
</gene>
<dbReference type="EMBL" id="HBGA01080863">
    <property type="protein sequence ID" value="CAD9019038.1"/>
    <property type="molecule type" value="Transcribed_RNA"/>
</dbReference>
<organism evidence="1">
    <name type="scientific">Eutreptiella gymnastica</name>
    <dbReference type="NCBI Taxonomy" id="73025"/>
    <lineage>
        <taxon>Eukaryota</taxon>
        <taxon>Discoba</taxon>
        <taxon>Euglenozoa</taxon>
        <taxon>Euglenida</taxon>
        <taxon>Spirocuta</taxon>
        <taxon>Euglenophyceae</taxon>
        <taxon>Eutreptiales</taxon>
        <taxon>Eutreptiaceae</taxon>
        <taxon>Eutreptiella</taxon>
    </lineage>
</organism>
<evidence type="ECO:0000313" key="1">
    <source>
        <dbReference type="EMBL" id="CAD9019038.1"/>
    </source>
</evidence>
<reference evidence="1" key="1">
    <citation type="submission" date="2021-01" db="EMBL/GenBank/DDBJ databases">
        <authorList>
            <person name="Corre E."/>
            <person name="Pelletier E."/>
            <person name="Niang G."/>
            <person name="Scheremetjew M."/>
            <person name="Finn R."/>
            <person name="Kale V."/>
            <person name="Holt S."/>
            <person name="Cochrane G."/>
            <person name="Meng A."/>
            <person name="Brown T."/>
            <person name="Cohen L."/>
        </authorList>
    </citation>
    <scope>NUCLEOTIDE SEQUENCE</scope>
    <source>
        <strain evidence="1">NIES-381</strain>
    </source>
</reference>
<accession>A0A7S1IPE5</accession>
<dbReference type="AlphaFoldDB" id="A0A7S1IPE5"/>
<proteinExistence type="predicted"/>
<name>A0A7S1IPE5_9EUGL</name>
<protein>
    <submittedName>
        <fullName evidence="1">Uncharacterized protein</fullName>
    </submittedName>
</protein>
<sequence>MRKKNHRYLGEMCLANERVHMHFAKKMPRTGKERGERSKLGWELTGGFAGGFQLLFNNPQPYTWDGGLIGICTLPFPPPTKIPREWLKMPHQSTLPLDKISG</sequence>